<dbReference type="EMBL" id="CM056743">
    <property type="protein sequence ID" value="KAJ8669806.1"/>
    <property type="molecule type" value="Genomic_DNA"/>
</dbReference>
<proteinExistence type="predicted"/>
<name>A0ACC2NGM9_9HYME</name>
<evidence type="ECO:0000313" key="2">
    <source>
        <dbReference type="Proteomes" id="UP001239111"/>
    </source>
</evidence>
<organism evidence="1 2">
    <name type="scientific">Eretmocerus hayati</name>
    <dbReference type="NCBI Taxonomy" id="131215"/>
    <lineage>
        <taxon>Eukaryota</taxon>
        <taxon>Metazoa</taxon>
        <taxon>Ecdysozoa</taxon>
        <taxon>Arthropoda</taxon>
        <taxon>Hexapoda</taxon>
        <taxon>Insecta</taxon>
        <taxon>Pterygota</taxon>
        <taxon>Neoptera</taxon>
        <taxon>Endopterygota</taxon>
        <taxon>Hymenoptera</taxon>
        <taxon>Apocrita</taxon>
        <taxon>Proctotrupomorpha</taxon>
        <taxon>Chalcidoidea</taxon>
        <taxon>Aphelinidae</taxon>
        <taxon>Aphelininae</taxon>
        <taxon>Eretmocerus</taxon>
    </lineage>
</organism>
<keyword evidence="2" id="KW-1185">Reference proteome</keyword>
<accession>A0ACC2NGM9</accession>
<dbReference type="Proteomes" id="UP001239111">
    <property type="component" value="Chromosome 3"/>
</dbReference>
<comment type="caution">
    <text evidence="1">The sequence shown here is derived from an EMBL/GenBank/DDBJ whole genome shotgun (WGS) entry which is preliminary data.</text>
</comment>
<protein>
    <submittedName>
        <fullName evidence="1">Uncharacterized protein</fullName>
    </submittedName>
</protein>
<gene>
    <name evidence="1" type="ORF">QAD02_001065</name>
</gene>
<evidence type="ECO:0000313" key="1">
    <source>
        <dbReference type="EMBL" id="KAJ8669806.1"/>
    </source>
</evidence>
<reference evidence="1" key="1">
    <citation type="submission" date="2023-04" db="EMBL/GenBank/DDBJ databases">
        <title>A chromosome-level genome assembly of the parasitoid wasp Eretmocerus hayati.</title>
        <authorList>
            <person name="Zhong Y."/>
            <person name="Liu S."/>
            <person name="Liu Y."/>
        </authorList>
    </citation>
    <scope>NUCLEOTIDE SEQUENCE</scope>
    <source>
        <strain evidence="1">ZJU_SS_LIU_2023</strain>
    </source>
</reference>
<sequence>MAIHFSVEVTPLVASSSSGHQDEIQIAANNAQPARREEVVENGGIGNLNEVNPLGPNAPRQARVLNPIENAQNNQGQATQGANNRPKPAKLTGLRQYMEKVTEGKRILDSYATHGLLKETVRSALVRLIIKREEDRVFKNLKAGEKLKKWNFTHDRLEIYAAEVAYEFDGENATTFFVKGRTVNGEYMRASGKLLCHLGYRKGILKKDGHLIEDNLPEPPEVEVTASLMAMVDWLGINILPEKTLKKYLDDTRPYRRKLLIIDKIEVHEYLAKFLCFRTTEIAGKWFSRDFDELNPGKSDYMKKQCPKVRDCLFDELQSQQLKDPQDQVKLELIKSGKLTEDETNTTILDLMPLIIDSKRSGRKRKSGGTGPDENITVKRLSVSERRDSFLHVIPSHHVILNDLVFNLDTALDALDLTFKLFYVLDCDYPQPSYTLWQFIQHSVYGITLPESSFTTSMKMILGRINSRDPNPAQINDGNNSIEADNANGPAATRNCHNPTQADNSNDLAPAANDDSPQHDGNVPAVTVNGHNPIQADNSNDLDLYANDDGPHQDGNGNIFRCHVPVCDRHYNSLNSYKKHVSRVHKNLELQNQRGTKIPRFDVAPEHDEHHVQLQNSNEELDAGIASEDDEFCDSDCSDSDVDFGEDDSDYFSSDGFGNESVFERENVECTADYVAKLFMYPNIPRKSVTDLVEDTSNLFDSLLEKISQQISQISGTDIDLDLKTVSVVKNLIETYKSPLKRFNTEQKCFNYSKKSDTFIQPESYIIGERRDYRKKNGEMILVHVPVCVQFIPLGRVLKKFLELPGLFERLVEYLQELMSDKIFISNVVQGSIWESYFFFSTCLIILPLFIYFDHYENNNPIGSHRGLNKCGAVYASIPCLPPEYQGKIENIFLFLLFNSLDRAVYSNKMTFAKAIEELNVLQTEGITLNLPCGPVKVVFRITNLIGDNLGIHTICNYVQYFRTKFFCHLCLTEYCDIGNKLTEDDCVMRNPKITLNFWR</sequence>